<evidence type="ECO:0000259" key="4">
    <source>
        <dbReference type="Pfam" id="PF01551"/>
    </source>
</evidence>
<dbReference type="InterPro" id="IPR011055">
    <property type="entry name" value="Dup_hybrid_motif"/>
</dbReference>
<dbReference type="Gene3D" id="6.10.250.3150">
    <property type="match status" value="1"/>
</dbReference>
<dbReference type="CDD" id="cd12797">
    <property type="entry name" value="M23_peptidase"/>
    <property type="match status" value="1"/>
</dbReference>
<keyword evidence="7" id="KW-1185">Reference proteome</keyword>
<dbReference type="InterPro" id="IPR050570">
    <property type="entry name" value="Cell_wall_metabolism_enzyme"/>
</dbReference>
<evidence type="ECO:0000256" key="2">
    <source>
        <dbReference type="SAM" id="Coils"/>
    </source>
</evidence>
<feature type="coiled-coil region" evidence="2">
    <location>
        <begin position="29"/>
        <end position="112"/>
    </location>
</feature>
<evidence type="ECO:0000256" key="3">
    <source>
        <dbReference type="SAM" id="SignalP"/>
    </source>
</evidence>
<feature type="chain" id="PRO_5040816439" evidence="3">
    <location>
        <begin position="27"/>
        <end position="377"/>
    </location>
</feature>
<dbReference type="Pfam" id="PF24568">
    <property type="entry name" value="CC_PcsB"/>
    <property type="match status" value="1"/>
</dbReference>
<comment type="caution">
    <text evidence="6">The sequence shown here is derived from an EMBL/GenBank/DDBJ whole genome shotgun (WGS) entry which is preliminary data.</text>
</comment>
<feature type="coiled-coil region" evidence="2">
    <location>
        <begin position="159"/>
        <end position="228"/>
    </location>
</feature>
<feature type="domain" description="M23ase beta-sheet core" evidence="4">
    <location>
        <begin position="278"/>
        <end position="373"/>
    </location>
</feature>
<dbReference type="FunFam" id="2.70.70.10:FF:000006">
    <property type="entry name" value="M23 family peptidase"/>
    <property type="match status" value="1"/>
</dbReference>
<evidence type="ECO:0000256" key="1">
    <source>
        <dbReference type="ARBA" id="ARBA00022729"/>
    </source>
</evidence>
<dbReference type="AlphaFoldDB" id="A0A9X4H4S2"/>
<name>A0A9X4H4S2_9FIRM</name>
<protein>
    <submittedName>
        <fullName evidence="6">Peptidoglycan DD-metalloendopeptidase family protein</fullName>
    </submittedName>
</protein>
<dbReference type="EMBL" id="JAKOAV010000001">
    <property type="protein sequence ID" value="MDF9406989.1"/>
    <property type="molecule type" value="Genomic_DNA"/>
</dbReference>
<dbReference type="Pfam" id="PF01551">
    <property type="entry name" value="Peptidase_M23"/>
    <property type="match status" value="1"/>
</dbReference>
<sequence>MEFSFLKKKILAGVMGLVFMAGAIGAAYGDELEQQLNKTREQLNQKQNQAEQARGVVKDYSQQVASLNSTISDKTLQLNDLEKNLGQAKENLRKTEAELAAAEAKLNDSTDILNKRVRNMYEMGNVSYLEVLFESKDFSDFVNRFELLKRVVQQDISIINQVKSDRQQISNRKADLEVQQERLVAMISEQEATRKELQAKQSEKNALLKEASANLWDIESEAARLEAQEQDILRQIAASRRSKSQPRSTGGFTWPVPGYTDISSPFGMRVHPILGTSKMHNGIDIPAPEGATVVAAQDGVVIDVGYMSGYGNIVMIDHGGGLTTLYSHLSAQLVGNGEEVTKGQAVARVGSTGMATGPHLDFSVRVDGDPVNPLNYL</sequence>
<dbReference type="RefSeq" id="WP_277442136.1">
    <property type="nucleotide sequence ID" value="NZ_JAKOAV010000001.1"/>
</dbReference>
<dbReference type="PANTHER" id="PTHR21666">
    <property type="entry name" value="PEPTIDASE-RELATED"/>
    <property type="match status" value="1"/>
</dbReference>
<dbReference type="Gene3D" id="2.70.70.10">
    <property type="entry name" value="Glucose Permease (Domain IIA)"/>
    <property type="match status" value="1"/>
</dbReference>
<proteinExistence type="predicted"/>
<organism evidence="6 7">
    <name type="scientific">Pelotomaculum isophthalicicum JI</name>
    <dbReference type="NCBI Taxonomy" id="947010"/>
    <lineage>
        <taxon>Bacteria</taxon>
        <taxon>Bacillati</taxon>
        <taxon>Bacillota</taxon>
        <taxon>Clostridia</taxon>
        <taxon>Eubacteriales</taxon>
        <taxon>Desulfotomaculaceae</taxon>
        <taxon>Pelotomaculum</taxon>
    </lineage>
</organism>
<reference evidence="6" key="1">
    <citation type="submission" date="2022-02" db="EMBL/GenBank/DDBJ databases">
        <authorList>
            <person name="Leng L."/>
        </authorList>
    </citation>
    <scope>NUCLEOTIDE SEQUENCE</scope>
    <source>
        <strain evidence="6">JI</strain>
    </source>
</reference>
<feature type="signal peptide" evidence="3">
    <location>
        <begin position="1"/>
        <end position="26"/>
    </location>
</feature>
<keyword evidence="1 3" id="KW-0732">Signal</keyword>
<dbReference type="GO" id="GO:0004222">
    <property type="term" value="F:metalloendopeptidase activity"/>
    <property type="evidence" value="ECO:0007669"/>
    <property type="project" value="TreeGrafter"/>
</dbReference>
<evidence type="ECO:0000313" key="7">
    <source>
        <dbReference type="Proteomes" id="UP001154312"/>
    </source>
</evidence>
<keyword evidence="2" id="KW-0175">Coiled coil</keyword>
<evidence type="ECO:0000259" key="5">
    <source>
        <dbReference type="Pfam" id="PF24568"/>
    </source>
</evidence>
<accession>A0A9X4H4S2</accession>
<dbReference type="PANTHER" id="PTHR21666:SF270">
    <property type="entry name" value="MUREIN HYDROLASE ACTIVATOR ENVC"/>
    <property type="match status" value="1"/>
</dbReference>
<gene>
    <name evidence="6" type="ORF">L7E55_01200</name>
</gene>
<dbReference type="InterPro" id="IPR057309">
    <property type="entry name" value="PcsB_CC"/>
</dbReference>
<evidence type="ECO:0000313" key="6">
    <source>
        <dbReference type="EMBL" id="MDF9406989.1"/>
    </source>
</evidence>
<feature type="domain" description="Peptidoglycan hydrolase PcsB coiled-coil" evidence="5">
    <location>
        <begin position="101"/>
        <end position="170"/>
    </location>
</feature>
<dbReference type="Proteomes" id="UP001154312">
    <property type="component" value="Unassembled WGS sequence"/>
</dbReference>
<dbReference type="SUPFAM" id="SSF51261">
    <property type="entry name" value="Duplicated hybrid motif"/>
    <property type="match status" value="1"/>
</dbReference>
<dbReference type="InterPro" id="IPR016047">
    <property type="entry name" value="M23ase_b-sheet_dom"/>
</dbReference>